<dbReference type="EMBL" id="JAMXLR010000055">
    <property type="protein sequence ID" value="MCO6045312.1"/>
    <property type="molecule type" value="Genomic_DNA"/>
</dbReference>
<reference evidence="1" key="1">
    <citation type="submission" date="2022-06" db="EMBL/GenBank/DDBJ databases">
        <title>Aeoliella straminimaris, a novel planctomycete from sediments.</title>
        <authorList>
            <person name="Vitorino I.R."/>
            <person name="Lage O.M."/>
        </authorList>
    </citation>
    <scope>NUCLEOTIDE SEQUENCE</scope>
    <source>
        <strain evidence="1">ICT_H6.2</strain>
    </source>
</reference>
<evidence type="ECO:0000313" key="2">
    <source>
        <dbReference type="Proteomes" id="UP001155241"/>
    </source>
</evidence>
<evidence type="ECO:0000313" key="1">
    <source>
        <dbReference type="EMBL" id="MCO6045312.1"/>
    </source>
</evidence>
<gene>
    <name evidence="1" type="ORF">NG895_15480</name>
</gene>
<evidence type="ECO:0008006" key="3">
    <source>
        <dbReference type="Google" id="ProtNLM"/>
    </source>
</evidence>
<protein>
    <recommendedName>
        <fullName evidence="3">Centromere-binding protein ParB C-terminal domain-containing protein</fullName>
    </recommendedName>
</protein>
<dbReference type="Proteomes" id="UP001155241">
    <property type="component" value="Unassembled WGS sequence"/>
</dbReference>
<sequence length="82" mass="9435">MNESIRFPSRKVRATLYLPPELLNEARDAAYHLAGHPAHMTLTKFAEQAFRRELERLKQLYNGGQDFPERKEDLKGGRPIAA</sequence>
<dbReference type="Gene3D" id="6.10.180.30">
    <property type="match status" value="1"/>
</dbReference>
<accession>A0A9X2JHC6</accession>
<organism evidence="1 2">
    <name type="scientific">Aeoliella straminimaris</name>
    <dbReference type="NCBI Taxonomy" id="2954799"/>
    <lineage>
        <taxon>Bacteria</taxon>
        <taxon>Pseudomonadati</taxon>
        <taxon>Planctomycetota</taxon>
        <taxon>Planctomycetia</taxon>
        <taxon>Pirellulales</taxon>
        <taxon>Lacipirellulaceae</taxon>
        <taxon>Aeoliella</taxon>
    </lineage>
</organism>
<name>A0A9X2JHC6_9BACT</name>
<keyword evidence="2" id="KW-1185">Reference proteome</keyword>
<comment type="caution">
    <text evidence="1">The sequence shown here is derived from an EMBL/GenBank/DDBJ whole genome shotgun (WGS) entry which is preliminary data.</text>
</comment>
<proteinExistence type="predicted"/>
<dbReference type="AlphaFoldDB" id="A0A9X2JHC6"/>
<dbReference type="RefSeq" id="WP_252853428.1">
    <property type="nucleotide sequence ID" value="NZ_JAMXLR010000055.1"/>
</dbReference>